<feature type="domain" description="Hemerythrin-like" evidence="1">
    <location>
        <begin position="19"/>
        <end position="153"/>
    </location>
</feature>
<dbReference type="CDD" id="cd12108">
    <property type="entry name" value="Hr-like"/>
    <property type="match status" value="1"/>
</dbReference>
<keyword evidence="3" id="KW-1185">Reference proteome</keyword>
<dbReference type="EMBL" id="CP066831">
    <property type="protein sequence ID" value="QQM43691.1"/>
    <property type="molecule type" value="Genomic_DNA"/>
</dbReference>
<protein>
    <submittedName>
        <fullName evidence="2">Hemerythrin domain-containing protein</fullName>
    </submittedName>
</protein>
<sequence length="162" mass="17826">MPVPQHIDSQAAGRQLLVGHRELRAQLSALRAALDEEGGLEAAGSGTGIVDGASLVQQLRARCLEYCLGLHHHHTMEDGAFPVFEQRYPEIAPVIERLREEHRQVAAGLDRLTKLLDSDDGQDLTWLRAELERTVAGIEEHFVYEETYLLPALGVTPPGSTS</sequence>
<gene>
    <name evidence="2" type="ORF">JEQ17_32780</name>
</gene>
<reference evidence="2 3" key="1">
    <citation type="submission" date="2020-12" db="EMBL/GenBank/DDBJ databases">
        <title>A novel species.</title>
        <authorList>
            <person name="Li K."/>
        </authorList>
    </citation>
    <scope>NUCLEOTIDE SEQUENCE [LARGE SCALE GENOMIC DNA]</scope>
    <source>
        <strain evidence="2 3">ZYC-3</strain>
    </source>
</reference>
<dbReference type="Gene3D" id="1.20.120.520">
    <property type="entry name" value="nmb1532 protein domain like"/>
    <property type="match status" value="1"/>
</dbReference>
<accession>A0A7T7KZK9</accession>
<dbReference type="Pfam" id="PF01814">
    <property type="entry name" value="Hemerythrin"/>
    <property type="match status" value="1"/>
</dbReference>
<evidence type="ECO:0000313" key="3">
    <source>
        <dbReference type="Proteomes" id="UP000595636"/>
    </source>
</evidence>
<evidence type="ECO:0000313" key="2">
    <source>
        <dbReference type="EMBL" id="QQM43691.1"/>
    </source>
</evidence>
<proteinExistence type="predicted"/>
<dbReference type="KEGG" id="slf:JEQ17_32780"/>
<name>A0A7T7KZK9_9ACTN</name>
<dbReference type="AlphaFoldDB" id="A0A7T7KZK9"/>
<dbReference type="Proteomes" id="UP000595636">
    <property type="component" value="Chromosome"/>
</dbReference>
<dbReference type="RefSeq" id="WP_200398618.1">
    <property type="nucleotide sequence ID" value="NZ_CP066831.1"/>
</dbReference>
<dbReference type="InterPro" id="IPR012312">
    <property type="entry name" value="Hemerythrin-like"/>
</dbReference>
<evidence type="ECO:0000259" key="1">
    <source>
        <dbReference type="Pfam" id="PF01814"/>
    </source>
</evidence>
<organism evidence="2 3">
    <name type="scientific">Streptomyces liliifuscus</name>
    <dbReference type="NCBI Taxonomy" id="2797636"/>
    <lineage>
        <taxon>Bacteria</taxon>
        <taxon>Bacillati</taxon>
        <taxon>Actinomycetota</taxon>
        <taxon>Actinomycetes</taxon>
        <taxon>Kitasatosporales</taxon>
        <taxon>Streptomycetaceae</taxon>
        <taxon>Streptomyces</taxon>
    </lineage>
</organism>